<evidence type="ECO:0000256" key="1">
    <source>
        <dbReference type="SAM" id="MobiDB-lite"/>
    </source>
</evidence>
<protein>
    <submittedName>
        <fullName evidence="2">Uncharacterized protein</fullName>
    </submittedName>
</protein>
<dbReference type="EMBL" id="GL379842">
    <property type="protein sequence ID" value="EGT53523.1"/>
    <property type="molecule type" value="Genomic_DNA"/>
</dbReference>
<reference evidence="3" key="1">
    <citation type="submission" date="2011-07" db="EMBL/GenBank/DDBJ databases">
        <authorList>
            <consortium name="Caenorhabditis brenneri Sequencing and Analysis Consortium"/>
            <person name="Wilson R.K."/>
        </authorList>
    </citation>
    <scope>NUCLEOTIDE SEQUENCE [LARGE SCALE GENOMIC DNA]</scope>
    <source>
        <strain evidence="3">PB2801</strain>
    </source>
</reference>
<dbReference type="Proteomes" id="UP000008068">
    <property type="component" value="Unassembled WGS sequence"/>
</dbReference>
<organism evidence="3">
    <name type="scientific">Caenorhabditis brenneri</name>
    <name type="common">Nematode worm</name>
    <dbReference type="NCBI Taxonomy" id="135651"/>
    <lineage>
        <taxon>Eukaryota</taxon>
        <taxon>Metazoa</taxon>
        <taxon>Ecdysozoa</taxon>
        <taxon>Nematoda</taxon>
        <taxon>Chromadorea</taxon>
        <taxon>Rhabditida</taxon>
        <taxon>Rhabditina</taxon>
        <taxon>Rhabditomorpha</taxon>
        <taxon>Rhabditoidea</taxon>
        <taxon>Rhabditidae</taxon>
        <taxon>Peloderinae</taxon>
        <taxon>Caenorhabditis</taxon>
    </lineage>
</organism>
<feature type="region of interest" description="Disordered" evidence="1">
    <location>
        <begin position="1"/>
        <end position="35"/>
    </location>
</feature>
<proteinExistence type="predicted"/>
<accession>G0N683</accession>
<keyword evidence="3" id="KW-1185">Reference proteome</keyword>
<dbReference type="eggNOG" id="ENOG502TKE8">
    <property type="taxonomic scope" value="Eukaryota"/>
</dbReference>
<dbReference type="AlphaFoldDB" id="G0N683"/>
<name>G0N683_CAEBE</name>
<dbReference type="InParanoid" id="G0N683"/>
<gene>
    <name evidence="2" type="ORF">CAEBREN_02461</name>
</gene>
<evidence type="ECO:0000313" key="2">
    <source>
        <dbReference type="EMBL" id="EGT53523.1"/>
    </source>
</evidence>
<evidence type="ECO:0000313" key="3">
    <source>
        <dbReference type="Proteomes" id="UP000008068"/>
    </source>
</evidence>
<dbReference type="HOGENOM" id="CLU_477549_0_0_1"/>
<feature type="region of interest" description="Disordered" evidence="1">
    <location>
        <begin position="279"/>
        <end position="303"/>
    </location>
</feature>
<dbReference type="OrthoDB" id="5884197at2759"/>
<sequence length="549" mass="62623">MGAAQSSEDVPDPSSGTGKWHHHGKMKQPSIDMTEAKTREKCLEGLKKMTVPDIPTDTMKDLDSFHHRPPPSWIPPEPKSQELTKEQRALIASMIKTPYVQQCAQRPSAGPSTIRETPKISSNLENQLNILKVTTQELKDIVEEMEEPMRQLKNDGMWKVDLFPTCKDPATNVQKKLNSLLCASQKLQKFSDTTLKETAKIYEEDVTKIQSLSDKLVLTLSENEAAKSVNCYKAIVEGTGLLQKKLDELFDAPSSSNEEQRGPERVYTKIDETPHVQETLDSNEPAGNNANNLCDEPNGTNNENNEDSVKLLETMHLDALMEKKTFYHSPKPSTSTDSKDFSFQNSDLHVFQQILSKFCEETIQIGKTYFKNLKFDNNNGSRAMTLRHFMKIESDILNFQVRTASIALNTDTEKDIDIEFSPIISFRLNEKTIQAHQDNMKEMLQKIQCELGVLEKRFKRKTTIKPLMDENLNLLAFYILSMYNSNQELKVAGETKEVLNKSYAFSTLTWMFRLLFSMETQGILPETSRTNFEECIDSTKNRFDIMNLD</sequence>